<dbReference type="Proteomes" id="UP000805193">
    <property type="component" value="Unassembled WGS sequence"/>
</dbReference>
<evidence type="ECO:0000313" key="2">
    <source>
        <dbReference type="Proteomes" id="UP000805193"/>
    </source>
</evidence>
<keyword evidence="2" id="KW-1185">Reference proteome</keyword>
<protein>
    <submittedName>
        <fullName evidence="1">Uncharacterized protein</fullName>
    </submittedName>
</protein>
<gene>
    <name evidence="1" type="ORF">HPB47_001556</name>
</gene>
<proteinExistence type="predicted"/>
<evidence type="ECO:0000313" key="1">
    <source>
        <dbReference type="EMBL" id="KAG0422633.1"/>
    </source>
</evidence>
<accession>A0AC60PNP8</accession>
<reference evidence="1 2" key="1">
    <citation type="journal article" date="2020" name="Cell">
        <title>Large-Scale Comparative Analyses of Tick Genomes Elucidate Their Genetic Diversity and Vector Capacities.</title>
        <authorList>
            <consortium name="Tick Genome and Microbiome Consortium (TIGMIC)"/>
            <person name="Jia N."/>
            <person name="Wang J."/>
            <person name="Shi W."/>
            <person name="Du L."/>
            <person name="Sun Y."/>
            <person name="Zhan W."/>
            <person name="Jiang J.F."/>
            <person name="Wang Q."/>
            <person name="Zhang B."/>
            <person name="Ji P."/>
            <person name="Bell-Sakyi L."/>
            <person name="Cui X.M."/>
            <person name="Yuan T.T."/>
            <person name="Jiang B.G."/>
            <person name="Yang W.F."/>
            <person name="Lam T.T."/>
            <person name="Chang Q.C."/>
            <person name="Ding S.J."/>
            <person name="Wang X.J."/>
            <person name="Zhu J.G."/>
            <person name="Ruan X.D."/>
            <person name="Zhao L."/>
            <person name="Wei J.T."/>
            <person name="Ye R.Z."/>
            <person name="Que T.C."/>
            <person name="Du C.H."/>
            <person name="Zhou Y.H."/>
            <person name="Cheng J.X."/>
            <person name="Dai P.F."/>
            <person name="Guo W.B."/>
            <person name="Han X.H."/>
            <person name="Huang E.J."/>
            <person name="Li L.F."/>
            <person name="Wei W."/>
            <person name="Gao Y.C."/>
            <person name="Liu J.Z."/>
            <person name="Shao H.Z."/>
            <person name="Wang X."/>
            <person name="Wang C.C."/>
            <person name="Yang T.C."/>
            <person name="Huo Q.B."/>
            <person name="Li W."/>
            <person name="Chen H.Y."/>
            <person name="Chen S.E."/>
            <person name="Zhou L.G."/>
            <person name="Ni X.B."/>
            <person name="Tian J.H."/>
            <person name="Sheng Y."/>
            <person name="Liu T."/>
            <person name="Pan Y.S."/>
            <person name="Xia L.Y."/>
            <person name="Li J."/>
            <person name="Zhao F."/>
            <person name="Cao W.C."/>
        </authorList>
    </citation>
    <scope>NUCLEOTIDE SEQUENCE [LARGE SCALE GENOMIC DNA]</scope>
    <source>
        <strain evidence="1">Iper-2018</strain>
    </source>
</reference>
<organism evidence="1 2">
    <name type="scientific">Ixodes persulcatus</name>
    <name type="common">Taiga tick</name>
    <dbReference type="NCBI Taxonomy" id="34615"/>
    <lineage>
        <taxon>Eukaryota</taxon>
        <taxon>Metazoa</taxon>
        <taxon>Ecdysozoa</taxon>
        <taxon>Arthropoda</taxon>
        <taxon>Chelicerata</taxon>
        <taxon>Arachnida</taxon>
        <taxon>Acari</taxon>
        <taxon>Parasitiformes</taxon>
        <taxon>Ixodida</taxon>
        <taxon>Ixodoidea</taxon>
        <taxon>Ixodidae</taxon>
        <taxon>Ixodinae</taxon>
        <taxon>Ixodes</taxon>
    </lineage>
</organism>
<dbReference type="EMBL" id="JABSTQ010010200">
    <property type="protein sequence ID" value="KAG0422633.1"/>
    <property type="molecule type" value="Genomic_DNA"/>
</dbReference>
<sequence>MSHVWMAVFANGAAKVKIKAFEELIVKQKRCLIIDPCKEEIKLKLLWLPIPLPDSEIKKVLEPFGTVKDIKRERWRFSDLEETETLTRVVTLVLKEHLTVDKPVKAVSGERFLNATGVNISTPHTPSKTPRKTPRDDLAPPNRPAQVNAREHRRQVAMVSCARRQSERRIGAANAPWTPAIRDVFRLPRLRWHHCPPRLTGDTTAKDVWPTECVTRVARRSTTWTSPESQQLDGSGGIQLRWTVTLGVKSPRPEKGKRGETHPKDPSAGGGCKTKGSSGDAGEPRLHKGDPSPGLSGGSPGSGQPSKQREQERRPHKVSVLGTGPNASDGGRHRGFDDGMSSQQQLSSRPKKKKRDNIHPKDSPTNSGCETKGSSRDADGTRLDEGITGQSHSETSSPSQMNTECSPRSKRPKKKRLHGVSELQSSPDSFNRQRHKRPKGHKKLSSGLGDGNRDDIHPTKVTTDSGWRSKKHSSDAMVQHLNKQGGLRQRRSRRRRWVFRSGSNASDRDRRLSARSSRKFSSGLRKSKSQGTCPKEQSISGGASNRPGGNSGERTQDGETSKQSLSDERHKSCKESSIVKKPGDKPPNSPLASAARREQFLDPVLAYVTRQVPHTRPSPKKARVDPGLDFSRQPSRETASFKGPVWTAPPQDTLPGGGRAVAKGPRRRPCSSKPTGTGKHSRKKTNRKTPVAGNGGDRFIPNHHRTQFELANYVLTKKENTSDYGENAAYRAAFEVQLNADLANFRIMSYTNKAPDPPEGHGYAHFKVAVRRDLNVIDWSSKNQLAVCLKGQLYLWNASSGSVDQLLELQAPDGYLCSVSWSADGSYLAIGTSENQTFRTLGTGRILDCSAAAYIRDLSTLASRRCLIPLHLSSMRRGVKVGEEEWQILCADIGRPE</sequence>
<comment type="caution">
    <text evidence="1">The sequence shown here is derived from an EMBL/GenBank/DDBJ whole genome shotgun (WGS) entry which is preliminary data.</text>
</comment>
<name>A0AC60PNP8_IXOPE</name>